<proteinExistence type="predicted"/>
<name>A0A433DFW3_9FUNG</name>
<dbReference type="GO" id="GO:0008195">
    <property type="term" value="F:phosphatidate phosphatase activity"/>
    <property type="evidence" value="ECO:0007669"/>
    <property type="project" value="InterPro"/>
</dbReference>
<organism evidence="3 4">
    <name type="scientific">Jimgerdemannia flammicorona</name>
    <dbReference type="NCBI Taxonomy" id="994334"/>
    <lineage>
        <taxon>Eukaryota</taxon>
        <taxon>Fungi</taxon>
        <taxon>Fungi incertae sedis</taxon>
        <taxon>Mucoromycota</taxon>
        <taxon>Mucoromycotina</taxon>
        <taxon>Endogonomycetes</taxon>
        <taxon>Endogonales</taxon>
        <taxon>Endogonaceae</taxon>
        <taxon>Jimgerdemannia</taxon>
    </lineage>
</organism>
<sequence length="839" mass="90718">MLYTTTPIAPEADLPNPNVVGTHKRNVSLTTALVPDVSEVVTSFNGLITPSTVAKLENEHAAAASEALAQVTKSEQQCLLFPTYATRMVAGLVPQLITGLYCADSKNPTQDWDVRVMGWAFAQNPASTRRRLVMGLARTVAGVSRASDPAATDLFESRFGFFLARNVRDQSFTVEVIGTTATNHMGIDADDPNPAESQHLPHDDPKAKTAMLAEPAAPRTPSAASDRTLIDQDSFGETLADSEDEEADTIPEQPQDYFSQIPASVPVPTSSVSTSLSPASTTNTPNSSVASSLTSSDSSTSSSTSTSPATPISSSSTSISSSSTSTSLATATTGHFIGSLRIPTSLVAEWGKEQSKSDPRLLKIRAFSGFADSPSYGFVSLIEPDGVSVISDIDDTIKDTQILAGTRVVLSNTFLNEAKQVPGMAELYMRWHSHLLTIVTFHLLSTSPGLPHQYDMGAAFHYVSNSPFQLLPMLQSFFRRSNFPPGSAHLRLYSGVLAKFTEVPGQAKRDRILEIMNDFPDRRFVLIGDSGEIDLEIYSRIAKENTGRVIAILVRDVTTRAFQEKLEKEREKEREKVLAAQATQGVSRTRSFPLSFGTVGSLASLDSVRSEPTVTITQTPMSEEPDEWFTPTEVMMPKREVPTSAPMASRSSRRSSRPSLFSRSSSSMMTPESERLSSGAPTTPSSSRPSLTSRSSSTISTSSVFPRPSRFGITSSFKRAFGYDTSAAPLVPTPSLSTSTVTATARPAFPIPTPSRSASTMSTKSTMSTRSSTMLVRNEVDMLNDRVRKAREELEETGTKVVLFQKADELGQCGEVEEALRGYLNGKQKMMAPNRLDRA</sequence>
<feature type="domain" description="Phosphatidate phosphatase APP1 catalytic" evidence="2">
    <location>
        <begin position="387"/>
        <end position="556"/>
    </location>
</feature>
<gene>
    <name evidence="3" type="ORF">BC936DRAFT_141756</name>
</gene>
<protein>
    <recommendedName>
        <fullName evidence="2">Phosphatidate phosphatase APP1 catalytic domain-containing protein</fullName>
    </recommendedName>
</protein>
<feature type="region of interest" description="Disordered" evidence="1">
    <location>
        <begin position="260"/>
        <end position="324"/>
    </location>
</feature>
<dbReference type="InterPro" id="IPR052935">
    <property type="entry name" value="Mg2+_PAP"/>
</dbReference>
<dbReference type="PANTHER" id="PTHR28208:SF3">
    <property type="entry name" value="PHOSPHATIDATE PHOSPHATASE APP1"/>
    <property type="match status" value="1"/>
</dbReference>
<feature type="compositionally biased region" description="Low complexity" evidence="1">
    <location>
        <begin position="677"/>
        <end position="703"/>
    </location>
</feature>
<feature type="compositionally biased region" description="Polar residues" evidence="1">
    <location>
        <begin position="610"/>
        <end position="621"/>
    </location>
</feature>
<dbReference type="GO" id="GO:0030479">
    <property type="term" value="C:actin cortical patch"/>
    <property type="evidence" value="ECO:0007669"/>
    <property type="project" value="TreeGrafter"/>
</dbReference>
<evidence type="ECO:0000259" key="2">
    <source>
        <dbReference type="Pfam" id="PF09949"/>
    </source>
</evidence>
<dbReference type="OrthoDB" id="2117591at2759"/>
<dbReference type="AlphaFoldDB" id="A0A433DFW3"/>
<feature type="region of interest" description="Disordered" evidence="1">
    <location>
        <begin position="747"/>
        <end position="771"/>
    </location>
</feature>
<dbReference type="PANTHER" id="PTHR28208">
    <property type="entry name" value="PHOSPHATIDATE PHOSPHATASE APP1"/>
    <property type="match status" value="1"/>
</dbReference>
<feature type="compositionally biased region" description="Low complexity" evidence="1">
    <location>
        <begin position="262"/>
        <end position="324"/>
    </location>
</feature>
<feature type="compositionally biased region" description="Low complexity" evidence="1">
    <location>
        <begin position="657"/>
        <end position="667"/>
    </location>
</feature>
<evidence type="ECO:0000256" key="1">
    <source>
        <dbReference type="SAM" id="MobiDB-lite"/>
    </source>
</evidence>
<keyword evidence="4" id="KW-1185">Reference proteome</keyword>
<feature type="compositionally biased region" description="Low complexity" evidence="1">
    <location>
        <begin position="755"/>
        <end position="771"/>
    </location>
</feature>
<evidence type="ECO:0000313" key="3">
    <source>
        <dbReference type="EMBL" id="RUP49699.1"/>
    </source>
</evidence>
<comment type="caution">
    <text evidence="3">The sequence shown here is derived from an EMBL/GenBank/DDBJ whole genome shotgun (WGS) entry which is preliminary data.</text>
</comment>
<dbReference type="Pfam" id="PF09949">
    <property type="entry name" value="APP1_cat"/>
    <property type="match status" value="1"/>
</dbReference>
<dbReference type="Proteomes" id="UP000268093">
    <property type="component" value="Unassembled WGS sequence"/>
</dbReference>
<reference evidence="3 4" key="1">
    <citation type="journal article" date="2018" name="New Phytol.">
        <title>Phylogenomics of Endogonaceae and evolution of mycorrhizas within Mucoromycota.</title>
        <authorList>
            <person name="Chang Y."/>
            <person name="Desiro A."/>
            <person name="Na H."/>
            <person name="Sandor L."/>
            <person name="Lipzen A."/>
            <person name="Clum A."/>
            <person name="Barry K."/>
            <person name="Grigoriev I.V."/>
            <person name="Martin F.M."/>
            <person name="Stajich J.E."/>
            <person name="Smith M.E."/>
            <person name="Bonito G."/>
            <person name="Spatafora J.W."/>
        </authorList>
    </citation>
    <scope>NUCLEOTIDE SEQUENCE [LARGE SCALE GENOMIC DNA]</scope>
    <source>
        <strain evidence="3 4">GMNB39</strain>
    </source>
</reference>
<dbReference type="EMBL" id="RBNI01002045">
    <property type="protein sequence ID" value="RUP49699.1"/>
    <property type="molecule type" value="Genomic_DNA"/>
</dbReference>
<dbReference type="InterPro" id="IPR019236">
    <property type="entry name" value="APP1_cat"/>
</dbReference>
<feature type="region of interest" description="Disordered" evidence="1">
    <location>
        <begin position="608"/>
        <end position="705"/>
    </location>
</feature>
<accession>A0A433DFW3</accession>
<evidence type="ECO:0000313" key="4">
    <source>
        <dbReference type="Proteomes" id="UP000268093"/>
    </source>
</evidence>
<feature type="region of interest" description="Disordered" evidence="1">
    <location>
        <begin position="183"/>
        <end position="205"/>
    </location>
</feature>